<dbReference type="RefSeq" id="XP_014555232.1">
    <property type="nucleotide sequence ID" value="XM_014699746.1"/>
</dbReference>
<evidence type="ECO:0000256" key="1">
    <source>
        <dbReference type="SAM" id="SignalP"/>
    </source>
</evidence>
<dbReference type="Proteomes" id="UP000054337">
    <property type="component" value="Unassembled WGS sequence"/>
</dbReference>
<dbReference type="HOGENOM" id="CLU_2223052_0_0_1"/>
<dbReference type="OrthoDB" id="3662007at2759"/>
<sequence length="114" mass="12627">MKLNTIFLAAMASFVLAGPLAVPDDVPALIAEPERAPVNTEATGTEAINAAPARDCRQCDDFYRKCMGVNDKMLTIEWSTWCWYDPMACSKTCNLDTCRKFNKACTPCGYTDRC</sequence>
<evidence type="ECO:0000313" key="3">
    <source>
        <dbReference type="Proteomes" id="UP000054337"/>
    </source>
</evidence>
<evidence type="ECO:0000313" key="2">
    <source>
        <dbReference type="EMBL" id="EUN25654.1"/>
    </source>
</evidence>
<name>W7EFF6_BIPV3</name>
<gene>
    <name evidence="2" type="ORF">COCVIDRAFT_39008</name>
</gene>
<organism evidence="2 3">
    <name type="scientific">Bipolaris victoriae (strain FI3)</name>
    <name type="common">Victoria blight of oats agent</name>
    <name type="synonym">Cochliobolus victoriae</name>
    <dbReference type="NCBI Taxonomy" id="930091"/>
    <lineage>
        <taxon>Eukaryota</taxon>
        <taxon>Fungi</taxon>
        <taxon>Dikarya</taxon>
        <taxon>Ascomycota</taxon>
        <taxon>Pezizomycotina</taxon>
        <taxon>Dothideomycetes</taxon>
        <taxon>Pleosporomycetidae</taxon>
        <taxon>Pleosporales</taxon>
        <taxon>Pleosporineae</taxon>
        <taxon>Pleosporaceae</taxon>
        <taxon>Bipolaris</taxon>
    </lineage>
</organism>
<feature type="chain" id="PRO_5004893888" description="ShKT domain-containing protein" evidence="1">
    <location>
        <begin position="18"/>
        <end position="114"/>
    </location>
</feature>
<dbReference type="GeneID" id="26256550"/>
<protein>
    <recommendedName>
        <fullName evidence="4">ShKT domain-containing protein</fullName>
    </recommendedName>
</protein>
<evidence type="ECO:0008006" key="4">
    <source>
        <dbReference type="Google" id="ProtNLM"/>
    </source>
</evidence>
<dbReference type="AlphaFoldDB" id="W7EFF6"/>
<keyword evidence="1" id="KW-0732">Signal</keyword>
<reference evidence="2 3" key="1">
    <citation type="journal article" date="2013" name="PLoS Genet.">
        <title>Comparative genome structure, secondary metabolite, and effector coding capacity across Cochliobolus pathogens.</title>
        <authorList>
            <person name="Condon B.J."/>
            <person name="Leng Y."/>
            <person name="Wu D."/>
            <person name="Bushley K.E."/>
            <person name="Ohm R.A."/>
            <person name="Otillar R."/>
            <person name="Martin J."/>
            <person name="Schackwitz W."/>
            <person name="Grimwood J."/>
            <person name="MohdZainudin N."/>
            <person name="Xue C."/>
            <person name="Wang R."/>
            <person name="Manning V.A."/>
            <person name="Dhillon B."/>
            <person name="Tu Z.J."/>
            <person name="Steffenson B.J."/>
            <person name="Salamov A."/>
            <person name="Sun H."/>
            <person name="Lowry S."/>
            <person name="LaButti K."/>
            <person name="Han J."/>
            <person name="Copeland A."/>
            <person name="Lindquist E."/>
            <person name="Barry K."/>
            <person name="Schmutz J."/>
            <person name="Baker S.E."/>
            <person name="Ciuffetti L.M."/>
            <person name="Grigoriev I.V."/>
            <person name="Zhong S."/>
            <person name="Turgeon B.G."/>
        </authorList>
    </citation>
    <scope>NUCLEOTIDE SEQUENCE [LARGE SCALE GENOMIC DNA]</scope>
    <source>
        <strain evidence="2 3">FI3</strain>
    </source>
</reference>
<proteinExistence type="predicted"/>
<keyword evidence="3" id="KW-1185">Reference proteome</keyword>
<feature type="signal peptide" evidence="1">
    <location>
        <begin position="1"/>
        <end position="17"/>
    </location>
</feature>
<dbReference type="EMBL" id="KI968749">
    <property type="protein sequence ID" value="EUN25654.1"/>
    <property type="molecule type" value="Genomic_DNA"/>
</dbReference>
<accession>W7EFF6</accession>